<evidence type="ECO:0000313" key="2">
    <source>
        <dbReference type="EMBL" id="OLZ41533.1"/>
    </source>
</evidence>
<dbReference type="AlphaFoldDB" id="A0A1S8AXF7"/>
<dbReference type="EMBL" id="LWLN01000001">
    <property type="protein sequence ID" value="OLZ41533.1"/>
    <property type="molecule type" value="Genomic_DNA"/>
</dbReference>
<feature type="region of interest" description="Disordered" evidence="1">
    <location>
        <begin position="52"/>
        <end position="97"/>
    </location>
</feature>
<dbReference type="InterPro" id="IPR055756">
    <property type="entry name" value="DUF7332"/>
</dbReference>
<evidence type="ECO:0000313" key="3">
    <source>
        <dbReference type="Proteomes" id="UP000189370"/>
    </source>
</evidence>
<dbReference type="Proteomes" id="UP000189370">
    <property type="component" value="Unassembled WGS sequence"/>
</dbReference>
<keyword evidence="3" id="KW-1185">Reference proteome</keyword>
<feature type="compositionally biased region" description="Polar residues" evidence="1">
    <location>
        <begin position="52"/>
        <end position="62"/>
    </location>
</feature>
<comment type="caution">
    <text evidence="2">The sequence shown here is derived from an EMBL/GenBank/DDBJ whole genome shotgun (WGS) entry which is preliminary data.</text>
</comment>
<dbReference type="OrthoDB" id="205221at2157"/>
<dbReference type="STRING" id="301967.A6E15_11310"/>
<reference evidence="3" key="1">
    <citation type="submission" date="2016-04" db="EMBL/GenBank/DDBJ databases">
        <authorList>
            <person name="Chen S.-C."/>
            <person name="Lai M.-C."/>
        </authorList>
    </citation>
    <scope>NUCLEOTIDE SEQUENCE [LARGE SCALE GENOMIC DNA]</scope>
    <source>
        <strain evidence="3">AB14</strain>
    </source>
</reference>
<organism evidence="2 3">
    <name type="scientific">Natrinema saccharevitans</name>
    <dbReference type="NCBI Taxonomy" id="301967"/>
    <lineage>
        <taxon>Archaea</taxon>
        <taxon>Methanobacteriati</taxon>
        <taxon>Methanobacteriota</taxon>
        <taxon>Stenosarchaea group</taxon>
        <taxon>Halobacteria</taxon>
        <taxon>Halobacteriales</taxon>
        <taxon>Natrialbaceae</taxon>
        <taxon>Natrinema</taxon>
    </lineage>
</organism>
<name>A0A1S8AXF7_9EURY</name>
<dbReference type="Pfam" id="PF24019">
    <property type="entry name" value="DUF7332"/>
    <property type="match status" value="1"/>
</dbReference>
<proteinExistence type="predicted"/>
<dbReference type="RefSeq" id="WP_076146327.1">
    <property type="nucleotide sequence ID" value="NZ_LWLN01000001.1"/>
</dbReference>
<gene>
    <name evidence="2" type="ORF">A6E15_11310</name>
</gene>
<evidence type="ECO:0000256" key="1">
    <source>
        <dbReference type="SAM" id="MobiDB-lite"/>
    </source>
</evidence>
<sequence>MIGSLEDRSIVEVVAGIECVGDGFFDLFDSPGEAFDLVSGFGFQLPMLENATTGLGNASSGANAERPTGRHRSVRDARRPATTAGSNCSGGSPRGGR</sequence>
<accession>A0A1S8AXF7</accession>
<protein>
    <submittedName>
        <fullName evidence="2">Uncharacterized protein</fullName>
    </submittedName>
</protein>